<sequence>MIDALVFPDTRSALFDLINGATHRGEGVRAFYHLPADAYGQLQGPFPVAHIYVTGGTEGYIDRVDRATVDVYAPGEQAVNVLESIRASICGVNIETPSGFLDRIDPDVTPADVPYQSDTLNRATATFLVTSRPL</sequence>
<dbReference type="GeneID" id="80034678"/>
<accession>A0A9E7V2J7</accession>
<reference evidence="1" key="1">
    <citation type="submission" date="2022-10" db="EMBL/GenBank/DDBJ databases">
        <authorList>
            <person name="Shreffler J."/>
            <person name="Spring A.M."/>
            <person name="Klyczek K."/>
            <person name="Garlena R.A."/>
            <person name="Russell D.A."/>
            <person name="Pope W.H."/>
            <person name="Jacobs-Sera D."/>
            <person name="Hatfull G.F."/>
        </authorList>
    </citation>
    <scope>NUCLEOTIDE SEQUENCE</scope>
</reference>
<gene>
    <name evidence="1" type="primary">14</name>
    <name evidence="1" type="ORF">SEA_BAUER_14</name>
</gene>
<proteinExistence type="predicted"/>
<keyword evidence="2" id="KW-1185">Reference proteome</keyword>
<evidence type="ECO:0000313" key="2">
    <source>
        <dbReference type="Proteomes" id="UP001156221"/>
    </source>
</evidence>
<dbReference type="EMBL" id="OP580516">
    <property type="protein sequence ID" value="UYM26563.1"/>
    <property type="molecule type" value="Genomic_DNA"/>
</dbReference>
<dbReference type="RefSeq" id="YP_010761307.1">
    <property type="nucleotide sequence ID" value="NC_073594.1"/>
</dbReference>
<organism evidence="1 2">
    <name type="scientific">Arthrobacter phage Bauer</name>
    <dbReference type="NCBI Taxonomy" id="2985648"/>
    <lineage>
        <taxon>Viruses</taxon>
        <taxon>Duplodnaviria</taxon>
        <taxon>Heunggongvirae</taxon>
        <taxon>Uroviricota</taxon>
        <taxon>Caudoviricetes</taxon>
        <taxon>Bauervirus</taxon>
        <taxon>Bauervirus bauer</taxon>
    </lineage>
</organism>
<evidence type="ECO:0000313" key="1">
    <source>
        <dbReference type="EMBL" id="UYM26563.1"/>
    </source>
</evidence>
<name>A0A9E7V2J7_9CAUD</name>
<dbReference type="KEGG" id="vg:80034678"/>
<dbReference type="Proteomes" id="UP001156221">
    <property type="component" value="Segment"/>
</dbReference>
<protein>
    <submittedName>
        <fullName evidence="1">Tail terminator</fullName>
    </submittedName>
</protein>